<dbReference type="InterPro" id="IPR036915">
    <property type="entry name" value="Cyclin-like_sf"/>
</dbReference>
<dbReference type="InterPro" id="IPR013763">
    <property type="entry name" value="Cyclin-like_dom"/>
</dbReference>
<evidence type="ECO:0000313" key="4">
    <source>
        <dbReference type="EMBL" id="GFH06285.1"/>
    </source>
</evidence>
<dbReference type="InterPro" id="IPR043198">
    <property type="entry name" value="Cyclin/Ssn8"/>
</dbReference>
<dbReference type="AlphaFoldDB" id="A0A699YAA6"/>
<dbReference type="PANTHER" id="PTHR10026">
    <property type="entry name" value="CYCLIN"/>
    <property type="match status" value="1"/>
</dbReference>
<reference evidence="4 5" key="1">
    <citation type="submission" date="2020-02" db="EMBL/GenBank/DDBJ databases">
        <title>Draft genome sequence of Haematococcus lacustris strain NIES-144.</title>
        <authorList>
            <person name="Morimoto D."/>
            <person name="Nakagawa S."/>
            <person name="Yoshida T."/>
            <person name="Sawayama S."/>
        </authorList>
    </citation>
    <scope>NUCLEOTIDE SEQUENCE [LARGE SCALE GENOMIC DNA]</scope>
    <source>
        <strain evidence="4 5">NIES-144</strain>
    </source>
</reference>
<dbReference type="Proteomes" id="UP000485058">
    <property type="component" value="Unassembled WGS sequence"/>
</dbReference>
<dbReference type="GO" id="GO:0006357">
    <property type="term" value="P:regulation of transcription by RNA polymerase II"/>
    <property type="evidence" value="ECO:0007669"/>
    <property type="project" value="InterPro"/>
</dbReference>
<protein>
    <submittedName>
        <fullName evidence="4">Cyclin domain-containing protein</fullName>
    </submittedName>
</protein>
<dbReference type="Gene3D" id="1.10.472.10">
    <property type="entry name" value="Cyclin-like"/>
    <property type="match status" value="2"/>
</dbReference>
<dbReference type="EMBL" id="BLLF01000031">
    <property type="protein sequence ID" value="GFH06285.1"/>
    <property type="molecule type" value="Genomic_DNA"/>
</dbReference>
<feature type="domain" description="Cyclin-like" evidence="3">
    <location>
        <begin position="117"/>
        <end position="198"/>
    </location>
</feature>
<evidence type="ECO:0000259" key="3">
    <source>
        <dbReference type="SMART" id="SM00385"/>
    </source>
</evidence>
<keyword evidence="1 2" id="KW-0195">Cyclin</keyword>
<name>A0A699YAA6_HAELA</name>
<evidence type="ECO:0000313" key="5">
    <source>
        <dbReference type="Proteomes" id="UP000485058"/>
    </source>
</evidence>
<evidence type="ECO:0000256" key="1">
    <source>
        <dbReference type="ARBA" id="ARBA00023127"/>
    </source>
</evidence>
<dbReference type="SUPFAM" id="SSF47954">
    <property type="entry name" value="Cyclin-like"/>
    <property type="match status" value="2"/>
</dbReference>
<dbReference type="InterPro" id="IPR006671">
    <property type="entry name" value="Cyclin_N"/>
</dbReference>
<dbReference type="GO" id="GO:0016538">
    <property type="term" value="F:cyclin-dependent protein serine/threonine kinase regulator activity"/>
    <property type="evidence" value="ECO:0007669"/>
    <property type="project" value="InterPro"/>
</dbReference>
<dbReference type="SMART" id="SM00385">
    <property type="entry name" value="CYCLIN"/>
    <property type="match status" value="1"/>
</dbReference>
<keyword evidence="5" id="KW-1185">Reference proteome</keyword>
<dbReference type="InterPro" id="IPR031658">
    <property type="entry name" value="Cyclin_C_2"/>
</dbReference>
<proteinExistence type="inferred from homology"/>
<sequence length="371" mass="39314">MRAVGIKLCDTVPPKNLALPNAVEASVAAVVKGCDGQLLTKGSMIFATSTHRQRWLFSPGRLQEIRDQLNKGGTGLEFNSNGSISSLGSGAGAGKRGKASAPVTLEEEQQLLHFYESKVATICVQLRLPKKVQATALTYFKRYHLTHSCLEADPFRTLLTCIYMAAKIEEAYLSAEELCRVAQRDASVVLRAEITLLQGLHFDLVVHSPYRALAGLLQDIKDLTAEARASAPGADAPEGSGAGAAAHSLLDPDLLAASPETMAQCRAKATAAVDTLMLTDAPLLYPPGSIALAALRSGLRARGLSCTRYLHRLAAQVAEGVGSDDAADVATESAVAAAAAQLTQMMEEVDRLGVQGMRKLEQQVCVLVPNP</sequence>
<comment type="caution">
    <text evidence="4">The sequence shown here is derived from an EMBL/GenBank/DDBJ whole genome shotgun (WGS) entry which is preliminary data.</text>
</comment>
<gene>
    <name evidence="4" type="ORF">HaLaN_00890</name>
</gene>
<dbReference type="Pfam" id="PF00134">
    <property type="entry name" value="Cyclin_N"/>
    <property type="match status" value="1"/>
</dbReference>
<organism evidence="4 5">
    <name type="scientific">Haematococcus lacustris</name>
    <name type="common">Green alga</name>
    <name type="synonym">Haematococcus pluvialis</name>
    <dbReference type="NCBI Taxonomy" id="44745"/>
    <lineage>
        <taxon>Eukaryota</taxon>
        <taxon>Viridiplantae</taxon>
        <taxon>Chlorophyta</taxon>
        <taxon>core chlorophytes</taxon>
        <taxon>Chlorophyceae</taxon>
        <taxon>CS clade</taxon>
        <taxon>Chlamydomonadales</taxon>
        <taxon>Haematococcaceae</taxon>
        <taxon>Haematococcus</taxon>
    </lineage>
</organism>
<accession>A0A699YAA6</accession>
<comment type="similarity">
    <text evidence="2">Belongs to the cyclin family.</text>
</comment>
<evidence type="ECO:0000256" key="2">
    <source>
        <dbReference type="RuleBase" id="RU000383"/>
    </source>
</evidence>
<dbReference type="Pfam" id="PF16899">
    <property type="entry name" value="Cyclin_C_2"/>
    <property type="match status" value="1"/>
</dbReference>